<keyword evidence="3" id="KW-0479">Metal-binding</keyword>
<evidence type="ECO:0000313" key="9">
    <source>
        <dbReference type="Proteomes" id="UP000094378"/>
    </source>
</evidence>
<dbReference type="GO" id="GO:0004326">
    <property type="term" value="F:tetrahydrofolylpolyglutamate synthase activity"/>
    <property type="evidence" value="ECO:0007669"/>
    <property type="project" value="InterPro"/>
</dbReference>
<dbReference type="InterPro" id="IPR036565">
    <property type="entry name" value="Mur-like_cat_sf"/>
</dbReference>
<accession>A0A1B3SJC1</accession>
<dbReference type="NCBIfam" id="TIGR01499">
    <property type="entry name" value="folC"/>
    <property type="match status" value="1"/>
</dbReference>
<dbReference type="RefSeq" id="WP_069115813.1">
    <property type="nucleotide sequence ID" value="NZ_CP017015.1"/>
</dbReference>
<dbReference type="GO" id="GO:0008841">
    <property type="term" value="F:dihydrofolate synthase activity"/>
    <property type="evidence" value="ECO:0007669"/>
    <property type="project" value="TreeGrafter"/>
</dbReference>
<dbReference type="SUPFAM" id="SSF53623">
    <property type="entry name" value="MurD-like peptide ligases, catalytic domain"/>
    <property type="match status" value="1"/>
</dbReference>
<dbReference type="GO" id="GO:0046872">
    <property type="term" value="F:metal ion binding"/>
    <property type="evidence" value="ECO:0007669"/>
    <property type="project" value="UniProtKB-KW"/>
</dbReference>
<dbReference type="Pfam" id="PF08245">
    <property type="entry name" value="Mur_ligase_M"/>
    <property type="match status" value="1"/>
</dbReference>
<comment type="similarity">
    <text evidence="1">Belongs to the folylpolyglutamate synthase family.</text>
</comment>
<evidence type="ECO:0000256" key="5">
    <source>
        <dbReference type="ARBA" id="ARBA00022840"/>
    </source>
</evidence>
<dbReference type="STRING" id="216938.SHELI_v1c00780"/>
<dbReference type="Proteomes" id="UP000094378">
    <property type="component" value="Chromosome"/>
</dbReference>
<dbReference type="InterPro" id="IPR036615">
    <property type="entry name" value="Mur_ligase_C_dom_sf"/>
</dbReference>
<sequence>MISVSQEIIPSSILFRKQYNLKKLLEDLNNPQDNFKVINVVGTNGKGSTSTFIYKNLFQKYRNVGLFTSPAFLYHNERIQVNNEFIPDDFLKKSIGNNFDLFKKYELTFFEIWTFIAIEYFNFKKIEIAVIEAGIGGVKDATSVFNNQICVCVTSIGLDHIEVLGNKIENIIENKIKIAKHNSKIYTTKKNYNYLEHFKKYTSNEIIFCEDFDDKTYQKYNKGIAKKVLESLGITYDINTEPPLGRQTILNKDPLFIIDGCHNLDGAQELVKSIKNIEEFTILFGSSVGRENNDMVKFLDSRFKNFYVTKFDHMKAWDLNLVNAKNKVYDWKEFLKNSDCNILVCGSLYFIPLVYDWYKEEKNDLIY</sequence>
<keyword evidence="5" id="KW-0067">ATP-binding</keyword>
<keyword evidence="2" id="KW-0436">Ligase</keyword>
<dbReference type="OrthoDB" id="9809356at2"/>
<dbReference type="InterPro" id="IPR013221">
    <property type="entry name" value="Mur_ligase_cen"/>
</dbReference>
<dbReference type="EMBL" id="CP017015">
    <property type="protein sequence ID" value="AOG60033.1"/>
    <property type="molecule type" value="Genomic_DNA"/>
</dbReference>
<name>A0A1B3SJC1_9MOLU</name>
<dbReference type="PATRIC" id="fig|216938.3.peg.78"/>
<feature type="domain" description="Mur ligase central" evidence="7">
    <location>
        <begin position="40"/>
        <end position="205"/>
    </location>
</feature>
<gene>
    <name evidence="8" type="primary">folC</name>
    <name evidence="8" type="ORF">SHELI_v1c00780</name>
</gene>
<evidence type="ECO:0000256" key="4">
    <source>
        <dbReference type="ARBA" id="ARBA00022741"/>
    </source>
</evidence>
<evidence type="ECO:0000256" key="2">
    <source>
        <dbReference type="ARBA" id="ARBA00022598"/>
    </source>
</evidence>
<dbReference type="InterPro" id="IPR001645">
    <property type="entry name" value="Folylpolyglutamate_synth"/>
</dbReference>
<dbReference type="PANTHER" id="PTHR11136:SF0">
    <property type="entry name" value="DIHYDROFOLATE SYNTHETASE-RELATED"/>
    <property type="match status" value="1"/>
</dbReference>
<dbReference type="KEGG" id="shj:SHELI_v1c00780"/>
<evidence type="ECO:0000256" key="1">
    <source>
        <dbReference type="ARBA" id="ARBA00008276"/>
    </source>
</evidence>
<keyword evidence="6" id="KW-0460">Magnesium</keyword>
<organism evidence="8 9">
    <name type="scientific">Spiroplasma helicoides</name>
    <dbReference type="NCBI Taxonomy" id="216938"/>
    <lineage>
        <taxon>Bacteria</taxon>
        <taxon>Bacillati</taxon>
        <taxon>Mycoplasmatota</taxon>
        <taxon>Mollicutes</taxon>
        <taxon>Entomoplasmatales</taxon>
        <taxon>Spiroplasmataceae</taxon>
        <taxon>Spiroplasma</taxon>
    </lineage>
</organism>
<dbReference type="AlphaFoldDB" id="A0A1B3SJC1"/>
<dbReference type="GO" id="GO:0005737">
    <property type="term" value="C:cytoplasm"/>
    <property type="evidence" value="ECO:0007669"/>
    <property type="project" value="TreeGrafter"/>
</dbReference>
<dbReference type="PANTHER" id="PTHR11136">
    <property type="entry name" value="FOLYLPOLYGLUTAMATE SYNTHASE-RELATED"/>
    <property type="match status" value="1"/>
</dbReference>
<proteinExistence type="inferred from homology"/>
<evidence type="ECO:0000313" key="8">
    <source>
        <dbReference type="EMBL" id="AOG60033.1"/>
    </source>
</evidence>
<dbReference type="Gene3D" id="3.40.1190.10">
    <property type="entry name" value="Mur-like, catalytic domain"/>
    <property type="match status" value="1"/>
</dbReference>
<keyword evidence="4" id="KW-0547">Nucleotide-binding</keyword>
<reference evidence="8 9" key="1">
    <citation type="submission" date="2016-08" db="EMBL/GenBank/DDBJ databases">
        <title>Complete genome sequence of Spiroplasma helicoides TABS-2 (DSM 22551).</title>
        <authorList>
            <person name="Shen W.-Y."/>
            <person name="Lo W.-S."/>
            <person name="Lai Y.-C."/>
            <person name="Kuo C.-H."/>
        </authorList>
    </citation>
    <scope>NUCLEOTIDE SEQUENCE [LARGE SCALE GENOMIC DNA]</scope>
    <source>
        <strain evidence="8 9">TABS-2</strain>
    </source>
</reference>
<dbReference type="GO" id="GO:0005524">
    <property type="term" value="F:ATP binding"/>
    <property type="evidence" value="ECO:0007669"/>
    <property type="project" value="UniProtKB-KW"/>
</dbReference>
<dbReference type="Gene3D" id="3.90.190.20">
    <property type="entry name" value="Mur ligase, C-terminal domain"/>
    <property type="match status" value="1"/>
</dbReference>
<evidence type="ECO:0000256" key="6">
    <source>
        <dbReference type="ARBA" id="ARBA00022842"/>
    </source>
</evidence>
<keyword evidence="9" id="KW-1185">Reference proteome</keyword>
<protein>
    <submittedName>
        <fullName evidence="8">Folylpolyglutamate synthase</fullName>
    </submittedName>
</protein>
<evidence type="ECO:0000259" key="7">
    <source>
        <dbReference type="Pfam" id="PF08245"/>
    </source>
</evidence>
<evidence type="ECO:0000256" key="3">
    <source>
        <dbReference type="ARBA" id="ARBA00022723"/>
    </source>
</evidence>
<dbReference type="SUPFAM" id="SSF53244">
    <property type="entry name" value="MurD-like peptide ligases, peptide-binding domain"/>
    <property type="match status" value="1"/>
</dbReference>